<dbReference type="RefSeq" id="XP_067823776.1">
    <property type="nucleotide sequence ID" value="XM_067963155.1"/>
</dbReference>
<keyword evidence="2" id="KW-1185">Reference proteome</keyword>
<dbReference type="Gene3D" id="3.30.530.20">
    <property type="match status" value="1"/>
</dbReference>
<evidence type="ECO:0008006" key="3">
    <source>
        <dbReference type="Google" id="ProtNLM"/>
    </source>
</evidence>
<evidence type="ECO:0000313" key="1">
    <source>
        <dbReference type="EMBL" id="TDH74278.1"/>
    </source>
</evidence>
<dbReference type="PANTHER" id="PTHR13510">
    <property type="entry name" value="FYVE-FINGER-CONTAINING RAB5 EFFECTOR PROTEIN RABENOSYN-5-RELATED"/>
    <property type="match status" value="1"/>
</dbReference>
<protein>
    <recommendedName>
        <fullName evidence="3">FYVE-type domain-containing protein</fullName>
    </recommendedName>
</protein>
<name>A0A976IM52_BRELC</name>
<comment type="caution">
    <text evidence="1">The sequence shown here is derived from an EMBL/GenBank/DDBJ whole genome shotgun (WGS) entry which is preliminary data.</text>
</comment>
<dbReference type="AlphaFoldDB" id="A0A976IM52"/>
<dbReference type="KEGG" id="blac:94348826"/>
<dbReference type="PANTHER" id="PTHR13510:SF44">
    <property type="entry name" value="RABENOSYN-5"/>
    <property type="match status" value="1"/>
</dbReference>
<dbReference type="Proteomes" id="UP000294530">
    <property type="component" value="Unassembled WGS sequence"/>
</dbReference>
<gene>
    <name evidence="1" type="ORF">CCR75_005071</name>
</gene>
<dbReference type="InterPro" id="IPR023393">
    <property type="entry name" value="START-like_dom_sf"/>
</dbReference>
<dbReference type="GeneID" id="94348826"/>
<dbReference type="OrthoDB" id="154468at2759"/>
<organism evidence="1 2">
    <name type="scientific">Bremia lactucae</name>
    <name type="common">Lettuce downy mildew</name>
    <dbReference type="NCBI Taxonomy" id="4779"/>
    <lineage>
        <taxon>Eukaryota</taxon>
        <taxon>Sar</taxon>
        <taxon>Stramenopiles</taxon>
        <taxon>Oomycota</taxon>
        <taxon>Peronosporomycetes</taxon>
        <taxon>Peronosporales</taxon>
        <taxon>Peronosporaceae</taxon>
        <taxon>Bremia</taxon>
    </lineage>
</organism>
<evidence type="ECO:0000313" key="2">
    <source>
        <dbReference type="Proteomes" id="UP000294530"/>
    </source>
</evidence>
<dbReference type="EMBL" id="SHOA02000007">
    <property type="protein sequence ID" value="TDH74278.1"/>
    <property type="molecule type" value="Genomic_DNA"/>
</dbReference>
<reference evidence="1 2" key="1">
    <citation type="journal article" date="2021" name="Genome Biol.">
        <title>AFLAP: assembly-free linkage analysis pipeline using k-mers from genome sequencing data.</title>
        <authorList>
            <person name="Fletcher K."/>
            <person name="Zhang L."/>
            <person name="Gil J."/>
            <person name="Han R."/>
            <person name="Cavanaugh K."/>
            <person name="Michelmore R."/>
        </authorList>
    </citation>
    <scope>NUCLEOTIDE SEQUENCE [LARGE SCALE GENOMIC DNA]</scope>
    <source>
        <strain evidence="1 2">SF5</strain>
    </source>
</reference>
<proteinExistence type="predicted"/>
<accession>A0A976IM52</accession>
<sequence length="392" mass="43150">MAGNEFGRSPFDAISLSPADQNELRTLVKTILDANFTRYGQFAGVDPRAWKLSRGKDGMQIYSSRNEPCQALPTNEACEVESLLCIGSVPGTLDDMMHGVLESATSATDASVKDVDTAAVLARIRAPSTLDPFASLGVKWMEFDVRRRSMGTVTNRDYVYVEATGIKCFPSGEPLGYHVMHSIGIGEAHNLPRRVRSKLSICSFFRQVNKTVSIHSLAIVEPMSDLVRQFVLPRVIQTLQSSFKPASLSSVSKVKKFAQTLSHRPSEHETQRLSGFDQHCVTCSKRVGRFVKFASRHATCATCCRPICSACKIEKKQKVLAADIKLTTKKVAFCFPCLTEAMTTNEAQFYCADKPDNAFEPQASANTWAWATKLPTWGSKGGETPIDLTCTK</sequence>
<dbReference type="InterPro" id="IPR052727">
    <property type="entry name" value="Rab4/Rab5_effector"/>
</dbReference>